<reference evidence="1 2" key="1">
    <citation type="journal article" date="2012" name="J. Bacteriol.">
        <title>Draft genome sequence of the cyanide-utilizing bacterium Pseudomonas fluorescens strain NCIMB 11764.</title>
        <authorList>
            <person name="Vilo C.A."/>
            <person name="Benedik M.J."/>
            <person name="Kunz D.A."/>
            <person name="Dong Q."/>
        </authorList>
    </citation>
    <scope>NUCLEOTIDE SEQUENCE [LARGE SCALE GENOMIC DNA]</scope>
    <source>
        <strain evidence="1 2">NCIMB 11764</strain>
    </source>
</reference>
<sequence>MLMIGADPECDTPVMVKLVVDAEVRVVLFYRSGAMHLGLHLIVSIRRHTIEREGVYVQVTDPPR</sequence>
<organism evidence="1 2">
    <name type="scientific">Pseudomonas fluorescens NCIMB 11764</name>
    <dbReference type="NCBI Taxonomy" id="1221522"/>
    <lineage>
        <taxon>Bacteria</taxon>
        <taxon>Pseudomonadati</taxon>
        <taxon>Pseudomonadota</taxon>
        <taxon>Gammaproteobacteria</taxon>
        <taxon>Pseudomonadales</taxon>
        <taxon>Pseudomonadaceae</taxon>
        <taxon>Pseudomonas</taxon>
    </lineage>
</organism>
<name>A0A0K1QRY1_PSEFL</name>
<evidence type="ECO:0000313" key="2">
    <source>
        <dbReference type="Proteomes" id="UP000017175"/>
    </source>
</evidence>
<protein>
    <submittedName>
        <fullName evidence="1">Uncharacterized protein</fullName>
    </submittedName>
</protein>
<dbReference type="AlphaFoldDB" id="A0A0K1QRY1"/>
<proteinExistence type="predicted"/>
<evidence type="ECO:0000313" key="1">
    <source>
        <dbReference type="EMBL" id="AKV08511.1"/>
    </source>
</evidence>
<dbReference type="EMBL" id="CP010945">
    <property type="protein sequence ID" value="AKV08511.1"/>
    <property type="molecule type" value="Genomic_DNA"/>
</dbReference>
<accession>A0A0K1QRY1</accession>
<dbReference type="Proteomes" id="UP000017175">
    <property type="component" value="Chromosome"/>
</dbReference>
<gene>
    <name evidence="1" type="ORF">B723_19800</name>
</gene>